<dbReference type="OrthoDB" id="1021704at2759"/>
<dbReference type="Proteomes" id="UP000029121">
    <property type="component" value="Unassembled WGS sequence"/>
</dbReference>
<sequence length="326" mass="37529">MLWFHSVTREQRCLPGPPTSEVLFHYVYQEEKPLLSFGQQQLRISLDSTNSHISQPIRGMICLRLQTKVAICNPGTKKFQTLPDIQAHKDAVVTSFLGYDEATKVFKVLCVTMLHNIEPSLRAYDYQVLTVALGEEPSSSWRRITCTKDHQPETQGLCKGGILYYGARSTSHEPLVMKFDVRSEEFTVIEFPDLYISTYWNYVIYNGKIALVNDSDFLDGIVNEPNGDIVFHIWVRDETAKEWQRIRVEIPSWEQNAGNVQYVFRGTTSGTNKLVFAQYYSYEDDFSVLYYDTVTKKLRKIQIEGLGDGIRSVRTILDHVDSTWPL</sequence>
<reference evidence="3" key="1">
    <citation type="journal article" date="2013" name="Nat. Genet.">
        <title>The Capsella rubella genome and the genomic consequences of rapid mating system evolution.</title>
        <authorList>
            <person name="Slotte T."/>
            <person name="Hazzouri K.M."/>
            <person name="Agren J.A."/>
            <person name="Koenig D."/>
            <person name="Maumus F."/>
            <person name="Guo Y.L."/>
            <person name="Steige K."/>
            <person name="Platts A.E."/>
            <person name="Escobar J.S."/>
            <person name="Newman L.K."/>
            <person name="Wang W."/>
            <person name="Mandakova T."/>
            <person name="Vello E."/>
            <person name="Smith L.M."/>
            <person name="Henz S.R."/>
            <person name="Steffen J."/>
            <person name="Takuno S."/>
            <person name="Brandvain Y."/>
            <person name="Coop G."/>
            <person name="Andolfatto P."/>
            <person name="Hu T.T."/>
            <person name="Blanchette M."/>
            <person name="Clark R.M."/>
            <person name="Quesneville H."/>
            <person name="Nordborg M."/>
            <person name="Gaut B.S."/>
            <person name="Lysak M.A."/>
            <person name="Jenkins J."/>
            <person name="Grimwood J."/>
            <person name="Chapman J."/>
            <person name="Prochnik S."/>
            <person name="Shu S."/>
            <person name="Rokhsar D."/>
            <person name="Schmutz J."/>
            <person name="Weigel D."/>
            <person name="Wright S.I."/>
        </authorList>
    </citation>
    <scope>NUCLEOTIDE SEQUENCE [LARGE SCALE GENOMIC DNA]</scope>
    <source>
        <strain evidence="3">cv. Monte Gargano</strain>
    </source>
</reference>
<evidence type="ECO:0000313" key="3">
    <source>
        <dbReference type="Proteomes" id="UP000029121"/>
    </source>
</evidence>
<dbReference type="PANTHER" id="PTHR31111:SF78">
    <property type="entry name" value="F-BOX ASSOCIATED UBIQUITINATION EFFECTOR FAMILY PROTEIN"/>
    <property type="match status" value="1"/>
</dbReference>
<dbReference type="InterPro" id="IPR013187">
    <property type="entry name" value="F-box-assoc_dom_typ3"/>
</dbReference>
<dbReference type="InterPro" id="IPR017451">
    <property type="entry name" value="F-box-assoc_interact_dom"/>
</dbReference>
<protein>
    <recommendedName>
        <fullName evidence="1">F-box associated beta-propeller type 3 domain-containing protein</fullName>
    </recommendedName>
</protein>
<dbReference type="AlphaFoldDB" id="R0HH47"/>
<evidence type="ECO:0000259" key="1">
    <source>
        <dbReference type="Pfam" id="PF08268"/>
    </source>
</evidence>
<proteinExistence type="predicted"/>
<gene>
    <name evidence="2" type="ORF">CARUB_v10025231mg</name>
</gene>
<organism evidence="2 3">
    <name type="scientific">Capsella rubella</name>
    <dbReference type="NCBI Taxonomy" id="81985"/>
    <lineage>
        <taxon>Eukaryota</taxon>
        <taxon>Viridiplantae</taxon>
        <taxon>Streptophyta</taxon>
        <taxon>Embryophyta</taxon>
        <taxon>Tracheophyta</taxon>
        <taxon>Spermatophyta</taxon>
        <taxon>Magnoliopsida</taxon>
        <taxon>eudicotyledons</taxon>
        <taxon>Gunneridae</taxon>
        <taxon>Pentapetalae</taxon>
        <taxon>rosids</taxon>
        <taxon>malvids</taxon>
        <taxon>Brassicales</taxon>
        <taxon>Brassicaceae</taxon>
        <taxon>Camelineae</taxon>
        <taxon>Capsella</taxon>
    </lineage>
</organism>
<dbReference type="eggNOG" id="ENOG502SXXQ">
    <property type="taxonomic scope" value="Eukaryota"/>
</dbReference>
<evidence type="ECO:0000313" key="2">
    <source>
        <dbReference type="EMBL" id="EOA28979.1"/>
    </source>
</evidence>
<dbReference type="NCBIfam" id="TIGR01640">
    <property type="entry name" value="F_box_assoc_1"/>
    <property type="match status" value="1"/>
</dbReference>
<accession>R0HH47</accession>
<dbReference type="Pfam" id="PF08268">
    <property type="entry name" value="FBA_3"/>
    <property type="match status" value="1"/>
</dbReference>
<dbReference type="KEGG" id="crb:17888780"/>
<name>R0HH47_9BRAS</name>
<dbReference type="PANTHER" id="PTHR31111">
    <property type="entry name" value="BNAA05G37150D PROTEIN-RELATED"/>
    <property type="match status" value="1"/>
</dbReference>
<dbReference type="STRING" id="81985.R0HH47"/>
<keyword evidence="3" id="KW-1185">Reference proteome</keyword>
<dbReference type="EMBL" id="KB870808">
    <property type="protein sequence ID" value="EOA28979.1"/>
    <property type="molecule type" value="Genomic_DNA"/>
</dbReference>
<feature type="domain" description="F-box associated beta-propeller type 3" evidence="1">
    <location>
        <begin position="21"/>
        <end position="320"/>
    </location>
</feature>